<evidence type="ECO:0000259" key="7">
    <source>
        <dbReference type="Pfam" id="PF25220"/>
    </source>
</evidence>
<keyword evidence="8" id="KW-1185">Reference proteome</keyword>
<keyword evidence="3" id="KW-0539">Nucleus</keyword>
<keyword evidence="1" id="KW-0132">Cell division</keyword>
<evidence type="ECO:0000313" key="9">
    <source>
        <dbReference type="RefSeq" id="XP_012571358.1"/>
    </source>
</evidence>
<dbReference type="OrthoDB" id="1903589at2759"/>
<evidence type="ECO:0000256" key="3">
    <source>
        <dbReference type="ARBA" id="ARBA00023242"/>
    </source>
</evidence>
<feature type="compositionally biased region" description="Low complexity" evidence="6">
    <location>
        <begin position="7"/>
        <end position="28"/>
    </location>
</feature>
<dbReference type="Proteomes" id="UP000087171">
    <property type="component" value="Chromosome Ca5"/>
</dbReference>
<dbReference type="GO" id="GO:0005634">
    <property type="term" value="C:nucleus"/>
    <property type="evidence" value="ECO:0007669"/>
    <property type="project" value="UniProtKB-SubCell"/>
</dbReference>
<dbReference type="InterPro" id="IPR057337">
    <property type="entry name" value="Sororin_C"/>
</dbReference>
<evidence type="ECO:0000256" key="5">
    <source>
        <dbReference type="ARBA" id="ARBA00093465"/>
    </source>
</evidence>
<dbReference type="PANTHER" id="PTHR35740">
    <property type="entry name" value="OS12G0111700 PROTEIN"/>
    <property type="match status" value="1"/>
</dbReference>
<dbReference type="KEGG" id="cam:105852172"/>
<dbReference type="Pfam" id="PF25220">
    <property type="entry name" value="Sororin_C"/>
    <property type="match status" value="1"/>
</dbReference>
<organism evidence="8 9">
    <name type="scientific">Cicer arietinum</name>
    <name type="common">Chickpea</name>
    <name type="synonym">Garbanzo</name>
    <dbReference type="NCBI Taxonomy" id="3827"/>
    <lineage>
        <taxon>Eukaryota</taxon>
        <taxon>Viridiplantae</taxon>
        <taxon>Streptophyta</taxon>
        <taxon>Embryophyta</taxon>
        <taxon>Tracheophyta</taxon>
        <taxon>Spermatophyta</taxon>
        <taxon>Magnoliopsida</taxon>
        <taxon>eudicotyledons</taxon>
        <taxon>Gunneridae</taxon>
        <taxon>Pentapetalae</taxon>
        <taxon>rosids</taxon>
        <taxon>fabids</taxon>
        <taxon>Fabales</taxon>
        <taxon>Fabaceae</taxon>
        <taxon>Papilionoideae</taxon>
        <taxon>50 kb inversion clade</taxon>
        <taxon>NPAAA clade</taxon>
        <taxon>Hologalegina</taxon>
        <taxon>IRL clade</taxon>
        <taxon>Cicereae</taxon>
        <taxon>Cicer</taxon>
    </lineage>
</organism>
<feature type="domain" description="Sororin C-terminal region" evidence="7">
    <location>
        <begin position="87"/>
        <end position="107"/>
    </location>
</feature>
<dbReference type="GO" id="GO:0051301">
    <property type="term" value="P:cell division"/>
    <property type="evidence" value="ECO:0007669"/>
    <property type="project" value="UniProtKB-KW"/>
</dbReference>
<name>A0A1S3E7G9_CICAR</name>
<accession>A0A1S3E7G9</accession>
<evidence type="ECO:0000256" key="6">
    <source>
        <dbReference type="SAM" id="MobiDB-lite"/>
    </source>
</evidence>
<keyword evidence="2" id="KW-0498">Mitosis</keyword>
<sequence length="116" mass="13184">MGKMKRNPLSDLTNSNPLPSSSISSSSLQCVNSIPSSHIFHNNQTKALPTPPKTSNIRLNLTDAKPLTVRCRKKQRVMSSEQDDLFDFIEKQKAYFKEIDEFELAEEEVESINELE</sequence>
<dbReference type="AlphaFoldDB" id="A0A1S3E7G9"/>
<dbReference type="GeneID" id="105852172"/>
<keyword evidence="4" id="KW-0131">Cell cycle</keyword>
<reference evidence="9" key="2">
    <citation type="submission" date="2025-08" db="UniProtKB">
        <authorList>
            <consortium name="RefSeq"/>
        </authorList>
    </citation>
    <scope>IDENTIFICATION</scope>
    <source>
        <tissue evidence="9">Etiolated seedlings</tissue>
    </source>
</reference>
<evidence type="ECO:0000256" key="1">
    <source>
        <dbReference type="ARBA" id="ARBA00022618"/>
    </source>
</evidence>
<feature type="region of interest" description="Disordered" evidence="6">
    <location>
        <begin position="1"/>
        <end position="29"/>
    </location>
</feature>
<evidence type="ECO:0000256" key="2">
    <source>
        <dbReference type="ARBA" id="ARBA00022776"/>
    </source>
</evidence>
<evidence type="ECO:0000256" key="4">
    <source>
        <dbReference type="ARBA" id="ARBA00023306"/>
    </source>
</evidence>
<reference evidence="8" key="1">
    <citation type="journal article" date="2013" name="Nat. Biotechnol.">
        <title>Draft genome sequence of chickpea (Cicer arietinum) provides a resource for trait improvement.</title>
        <authorList>
            <person name="Varshney R.K."/>
            <person name="Song C."/>
            <person name="Saxena R.K."/>
            <person name="Azam S."/>
            <person name="Yu S."/>
            <person name="Sharpe A.G."/>
            <person name="Cannon S."/>
            <person name="Baek J."/>
            <person name="Rosen B.D."/>
            <person name="Tar'an B."/>
            <person name="Millan T."/>
            <person name="Zhang X."/>
            <person name="Ramsay L.D."/>
            <person name="Iwata A."/>
            <person name="Wang Y."/>
            <person name="Nelson W."/>
            <person name="Farmer A.D."/>
            <person name="Gaur P.M."/>
            <person name="Soderlund C."/>
            <person name="Penmetsa R.V."/>
            <person name="Xu C."/>
            <person name="Bharti A.K."/>
            <person name="He W."/>
            <person name="Winter P."/>
            <person name="Zhao S."/>
            <person name="Hane J.K."/>
            <person name="Carrasquilla-Garcia N."/>
            <person name="Condie J.A."/>
            <person name="Upadhyaya H.D."/>
            <person name="Luo M.C."/>
            <person name="Thudi M."/>
            <person name="Gowda C.L."/>
            <person name="Singh N.P."/>
            <person name="Lichtenzveig J."/>
            <person name="Gali K.K."/>
            <person name="Rubio J."/>
            <person name="Nadarajan N."/>
            <person name="Dolezel J."/>
            <person name="Bansal K.C."/>
            <person name="Xu X."/>
            <person name="Edwards D."/>
            <person name="Zhang G."/>
            <person name="Kahl G."/>
            <person name="Gil J."/>
            <person name="Singh K.B."/>
            <person name="Datta S.K."/>
            <person name="Jackson S.A."/>
            <person name="Wang J."/>
            <person name="Cook D.R."/>
        </authorList>
    </citation>
    <scope>NUCLEOTIDE SEQUENCE [LARGE SCALE GENOMIC DNA]</scope>
    <source>
        <strain evidence="8">cv. CDC Frontier</strain>
    </source>
</reference>
<evidence type="ECO:0000313" key="8">
    <source>
        <dbReference type="Proteomes" id="UP000087171"/>
    </source>
</evidence>
<gene>
    <name evidence="9" type="primary">LOC105852172</name>
</gene>
<dbReference type="PANTHER" id="PTHR35740:SF1">
    <property type="entry name" value="OS12G0111700 PROTEIN"/>
    <property type="match status" value="1"/>
</dbReference>
<proteinExistence type="inferred from homology"/>
<protein>
    <submittedName>
        <fullName evidence="9">Uncharacterized protein LOC105852172</fullName>
    </submittedName>
</protein>
<comment type="similarity">
    <text evidence="5">Belongs to the sororin family.</text>
</comment>
<dbReference type="RefSeq" id="XP_012571358.1">
    <property type="nucleotide sequence ID" value="XM_012715904.2"/>
</dbReference>